<feature type="chain" id="PRO_5012596757" evidence="1">
    <location>
        <begin position="24"/>
        <end position="359"/>
    </location>
</feature>
<organism evidence="2 3">
    <name type="scientific">Desulfocicer vacuolatum DSM 3385</name>
    <dbReference type="NCBI Taxonomy" id="1121400"/>
    <lineage>
        <taxon>Bacteria</taxon>
        <taxon>Pseudomonadati</taxon>
        <taxon>Thermodesulfobacteriota</taxon>
        <taxon>Desulfobacteria</taxon>
        <taxon>Desulfobacterales</taxon>
        <taxon>Desulfobacteraceae</taxon>
        <taxon>Desulfocicer</taxon>
    </lineage>
</organism>
<dbReference type="OrthoDB" id="5494978at2"/>
<dbReference type="RefSeq" id="WP_139795792.1">
    <property type="nucleotide sequence ID" value="NZ_FWXY01000010.1"/>
</dbReference>
<evidence type="ECO:0000256" key="1">
    <source>
        <dbReference type="SAM" id="SignalP"/>
    </source>
</evidence>
<sequence length="359" mass="39899">MKFNSIFACFVFLFFFCWGCASSPDIVTSDKKNSTGYSNAQIREVTIDQPNLLSGDFFRQRTQTKVIADVDSSAVSKVDNDIPSNQEMLEKKVNDLQSEVALLKADSPKPVPILPEKKLQSNNQPPEKSLLKLKTGLLIDRGRVRADTVTKISRAAHKFVESGEIVLVGNDEIYEILAQNNALESKDLYRTSGILTVYPGIRMLVLVEKFTLPDVFPGEASAVVSMVDAGLFYRYRPVKFEMPVKTDADASRFVESIVSATFTRAIESSQTTQWFCRVFSSEEDLIYINAGEKTGLEKEMLLKVSSPGKQIKSPGGTPAGWIPGKLKGVLRVERFFGKDFAACSIVEGEKPTVYDYLIQ</sequence>
<gene>
    <name evidence="2" type="ORF">SAMN02746065_110106</name>
</gene>
<reference evidence="2 3" key="1">
    <citation type="submission" date="2017-04" db="EMBL/GenBank/DDBJ databases">
        <authorList>
            <person name="Afonso C.L."/>
            <person name="Miller P.J."/>
            <person name="Scott M.A."/>
            <person name="Spackman E."/>
            <person name="Goraichik I."/>
            <person name="Dimitrov K.M."/>
            <person name="Suarez D.L."/>
            <person name="Swayne D.E."/>
        </authorList>
    </citation>
    <scope>NUCLEOTIDE SEQUENCE [LARGE SCALE GENOMIC DNA]</scope>
    <source>
        <strain evidence="2 3">DSM 3385</strain>
    </source>
</reference>
<dbReference type="EMBL" id="FWXY01000010">
    <property type="protein sequence ID" value="SMC79594.1"/>
    <property type="molecule type" value="Genomic_DNA"/>
</dbReference>
<name>A0A1W2C3J6_9BACT</name>
<dbReference type="Proteomes" id="UP000192418">
    <property type="component" value="Unassembled WGS sequence"/>
</dbReference>
<evidence type="ECO:0000313" key="3">
    <source>
        <dbReference type="Proteomes" id="UP000192418"/>
    </source>
</evidence>
<accession>A0A1W2C3J6</accession>
<keyword evidence="3" id="KW-1185">Reference proteome</keyword>
<protein>
    <submittedName>
        <fullName evidence="2">Uncharacterized protein</fullName>
    </submittedName>
</protein>
<feature type="signal peptide" evidence="1">
    <location>
        <begin position="1"/>
        <end position="23"/>
    </location>
</feature>
<dbReference type="AlphaFoldDB" id="A0A1W2C3J6"/>
<proteinExistence type="predicted"/>
<keyword evidence="1" id="KW-0732">Signal</keyword>
<evidence type="ECO:0000313" key="2">
    <source>
        <dbReference type="EMBL" id="SMC79594.1"/>
    </source>
</evidence>